<proteinExistence type="predicted"/>
<gene>
    <name evidence="2" type="ORF">GSOID_T00003190001</name>
</gene>
<keyword evidence="3" id="KW-1185">Reference proteome</keyword>
<name>E4X6V9_OIKDI</name>
<dbReference type="InParanoid" id="E4X6V9"/>
<feature type="region of interest" description="Disordered" evidence="1">
    <location>
        <begin position="42"/>
        <end position="74"/>
    </location>
</feature>
<evidence type="ECO:0000313" key="3">
    <source>
        <dbReference type="Proteomes" id="UP000001307"/>
    </source>
</evidence>
<protein>
    <submittedName>
        <fullName evidence="2">Uncharacterized protein</fullName>
    </submittedName>
</protein>
<dbReference type="AlphaFoldDB" id="E4X6V9"/>
<organism evidence="2">
    <name type="scientific">Oikopleura dioica</name>
    <name type="common">Tunicate</name>
    <dbReference type="NCBI Taxonomy" id="34765"/>
    <lineage>
        <taxon>Eukaryota</taxon>
        <taxon>Metazoa</taxon>
        <taxon>Chordata</taxon>
        <taxon>Tunicata</taxon>
        <taxon>Appendicularia</taxon>
        <taxon>Copelata</taxon>
        <taxon>Oikopleuridae</taxon>
        <taxon>Oikopleura</taxon>
    </lineage>
</organism>
<dbReference type="Proteomes" id="UP000001307">
    <property type="component" value="Unassembled WGS sequence"/>
</dbReference>
<sequence length="188" mass="20473">MVIYYKDILIPRVLSEQETVYMTADKHDDSQAIGIQTMELDVSNIGQRSTGSRSERHKDKKRPPCRGVPDRSDGVERKLKGLLAEVDGRKRSSLVAVGKNVKAFTKDGETTEIPGSDDSISRMRLAEACVRQTASSIPVGFGRFGKGTKNSILNVKQGTQSETALDEGESIESSICSLLDVKKVNSAA</sequence>
<evidence type="ECO:0000313" key="2">
    <source>
        <dbReference type="EMBL" id="CBY07835.1"/>
    </source>
</evidence>
<reference evidence="2" key="1">
    <citation type="journal article" date="2010" name="Science">
        <title>Plasticity of animal genome architecture unmasked by rapid evolution of a pelagic tunicate.</title>
        <authorList>
            <person name="Denoeud F."/>
            <person name="Henriet S."/>
            <person name="Mungpakdee S."/>
            <person name="Aury J.M."/>
            <person name="Da Silva C."/>
            <person name="Brinkmann H."/>
            <person name="Mikhaleva J."/>
            <person name="Olsen L.C."/>
            <person name="Jubin C."/>
            <person name="Canestro C."/>
            <person name="Bouquet J.M."/>
            <person name="Danks G."/>
            <person name="Poulain J."/>
            <person name="Campsteijn C."/>
            <person name="Adamski M."/>
            <person name="Cross I."/>
            <person name="Yadetie F."/>
            <person name="Muffato M."/>
            <person name="Louis A."/>
            <person name="Butcher S."/>
            <person name="Tsagkogeorga G."/>
            <person name="Konrad A."/>
            <person name="Singh S."/>
            <person name="Jensen M.F."/>
            <person name="Cong E.H."/>
            <person name="Eikeseth-Otteraa H."/>
            <person name="Noel B."/>
            <person name="Anthouard V."/>
            <person name="Porcel B.M."/>
            <person name="Kachouri-Lafond R."/>
            <person name="Nishino A."/>
            <person name="Ugolini M."/>
            <person name="Chourrout P."/>
            <person name="Nishida H."/>
            <person name="Aasland R."/>
            <person name="Huzurbazar S."/>
            <person name="Westhof E."/>
            <person name="Delsuc F."/>
            <person name="Lehrach H."/>
            <person name="Reinhardt R."/>
            <person name="Weissenbach J."/>
            <person name="Roy S.W."/>
            <person name="Artiguenave F."/>
            <person name="Postlethwait J.H."/>
            <person name="Manak J.R."/>
            <person name="Thompson E.M."/>
            <person name="Jaillon O."/>
            <person name="Du Pasquier L."/>
            <person name="Boudinot P."/>
            <person name="Liberles D.A."/>
            <person name="Volff J.N."/>
            <person name="Philippe H."/>
            <person name="Lenhard B."/>
            <person name="Roest Crollius H."/>
            <person name="Wincker P."/>
            <person name="Chourrout D."/>
        </authorList>
    </citation>
    <scope>NUCLEOTIDE SEQUENCE [LARGE SCALE GENOMIC DNA]</scope>
</reference>
<evidence type="ECO:0000256" key="1">
    <source>
        <dbReference type="SAM" id="MobiDB-lite"/>
    </source>
</evidence>
<dbReference type="EMBL" id="FN653027">
    <property type="protein sequence ID" value="CBY07835.1"/>
    <property type="molecule type" value="Genomic_DNA"/>
</dbReference>
<accession>E4X6V9</accession>